<evidence type="ECO:0000313" key="2">
    <source>
        <dbReference type="Proteomes" id="UP000688947"/>
    </source>
</evidence>
<dbReference type="Proteomes" id="UP000688947">
    <property type="component" value="Unassembled WGS sequence"/>
</dbReference>
<proteinExistence type="predicted"/>
<dbReference type="EMBL" id="JAENGZ010000389">
    <property type="protein sequence ID" value="KAG6960388.1"/>
    <property type="molecule type" value="Genomic_DNA"/>
</dbReference>
<comment type="caution">
    <text evidence="1">The sequence shown here is derived from an EMBL/GenBank/DDBJ whole genome shotgun (WGS) entry which is preliminary data.</text>
</comment>
<gene>
    <name evidence="1" type="ORF">JG687_00008257</name>
</gene>
<name>A0A8T1UCU7_9STRA</name>
<sequence>RAAQLFAQEQTSSIIAKLTITIAAAVAAAVVPVEGSSNPGSPISSYLQFLRDGTSASNDLCPMSHDAKSPVPQWYGTTTHLQIQHIRSDGGSRPCPGTGSFDGRLSSSECWRNAAITRSRSIPQRQPHRFW</sequence>
<dbReference type="AlphaFoldDB" id="A0A8T1UCU7"/>
<accession>A0A8T1UCU7</accession>
<evidence type="ECO:0000313" key="1">
    <source>
        <dbReference type="EMBL" id="KAG6960388.1"/>
    </source>
</evidence>
<organism evidence="1 2">
    <name type="scientific">Phytophthora cactorum</name>
    <dbReference type="NCBI Taxonomy" id="29920"/>
    <lineage>
        <taxon>Eukaryota</taxon>
        <taxon>Sar</taxon>
        <taxon>Stramenopiles</taxon>
        <taxon>Oomycota</taxon>
        <taxon>Peronosporomycetes</taxon>
        <taxon>Peronosporales</taxon>
        <taxon>Peronosporaceae</taxon>
        <taxon>Phytophthora</taxon>
    </lineage>
</organism>
<protein>
    <submittedName>
        <fullName evidence="1">Uncharacterized protein</fullName>
    </submittedName>
</protein>
<feature type="non-terminal residue" evidence="1">
    <location>
        <position position="1"/>
    </location>
</feature>
<dbReference type="OrthoDB" id="129843at2759"/>
<reference evidence="1" key="1">
    <citation type="submission" date="2021-01" db="EMBL/GenBank/DDBJ databases">
        <title>Phytophthora aleatoria, a newly-described species from Pinus radiata is distinct from Phytophthora cactorum isolates based on comparative genomics.</title>
        <authorList>
            <person name="Mcdougal R."/>
            <person name="Panda P."/>
            <person name="Williams N."/>
            <person name="Studholme D.J."/>
        </authorList>
    </citation>
    <scope>NUCLEOTIDE SEQUENCE</scope>
    <source>
        <strain evidence="1">NZFS 3830</strain>
    </source>
</reference>